<gene>
    <name evidence="2" type="ORF">J4G43_008385</name>
    <name evidence="1" type="ORF">J4G43_10555</name>
</gene>
<reference evidence="2 3" key="2">
    <citation type="journal article" date="2022" name="Int. J. Syst. Evol. Microbiol.">
        <title>Strains of Bradyrhizobium barranii sp. nov. associated with legumes native to Canada are symbionts of soybeans and belong to different subspecies (subsp. barranii subsp. nov. and subsp. apii subsp. nov.) and symbiovars (sv. glycinearum and sv. septentrionale).</title>
        <authorList>
            <person name="Bromfield E.S.P."/>
            <person name="Cloutier S."/>
            <person name="Wasai-Hara S."/>
            <person name="Minamisawa K."/>
        </authorList>
    </citation>
    <scope>NUCLEOTIDE SEQUENCE [LARGE SCALE GENOMIC DNA]</scope>
    <source>
        <strain evidence="2 3">144S4</strain>
    </source>
</reference>
<reference evidence="1" key="1">
    <citation type="submission" date="2021-03" db="EMBL/GenBank/DDBJ databases">
        <title>Whole Genome Sequence of Bradyrhizobium sp. Strain 144S4.</title>
        <authorList>
            <person name="Bromfield E.S.P."/>
            <person name="Cloutier S."/>
        </authorList>
    </citation>
    <scope>NUCLEOTIDE SEQUENCE [LARGE SCALE GENOMIC DNA]</scope>
    <source>
        <strain evidence="1">144S4</strain>
    </source>
</reference>
<sequence>MSYDFQELPLDPEEAFLTLEDRFRRECEVAVQQAHEQENVSVYYTDYIAQVLGAAEELELVEAAFGETEVPQIENVDFQTYQNLVSG</sequence>
<organism evidence="1">
    <name type="scientific">Bradyrhizobium barranii subsp. barranii</name>
    <dbReference type="NCBI Taxonomy" id="2823807"/>
    <lineage>
        <taxon>Bacteria</taxon>
        <taxon>Pseudomonadati</taxon>
        <taxon>Pseudomonadota</taxon>
        <taxon>Alphaproteobacteria</taxon>
        <taxon>Hyphomicrobiales</taxon>
        <taxon>Nitrobacteraceae</taxon>
        <taxon>Bradyrhizobium</taxon>
        <taxon>Bradyrhizobium barranii</taxon>
    </lineage>
</organism>
<protein>
    <submittedName>
        <fullName evidence="1">Uncharacterized protein</fullName>
    </submittedName>
</protein>
<proteinExistence type="predicted"/>
<name>A0A939M1R3_9BRAD</name>
<dbReference type="Proteomes" id="UP000664702">
    <property type="component" value="Chromosome"/>
</dbReference>
<dbReference type="EMBL" id="JAGEMI010000001">
    <property type="protein sequence ID" value="MBO1861358.1"/>
    <property type="molecule type" value="Genomic_DNA"/>
</dbReference>
<dbReference type="EMBL" id="CP086136">
    <property type="protein sequence ID" value="UEM14252.1"/>
    <property type="molecule type" value="Genomic_DNA"/>
</dbReference>
<dbReference type="KEGG" id="bban:J4G43_008385"/>
<dbReference type="AlphaFoldDB" id="A0A939M1R3"/>
<evidence type="ECO:0000313" key="3">
    <source>
        <dbReference type="Proteomes" id="UP000664702"/>
    </source>
</evidence>
<accession>A0A939M1R3</accession>
<evidence type="ECO:0000313" key="2">
    <source>
        <dbReference type="EMBL" id="UEM14252.1"/>
    </source>
</evidence>
<evidence type="ECO:0000313" key="1">
    <source>
        <dbReference type="EMBL" id="MBO1861358.1"/>
    </source>
</evidence>
<dbReference type="RefSeq" id="WP_208084496.1">
    <property type="nucleotide sequence ID" value="NZ_CP086136.1"/>
</dbReference>